<accession>A0ACB9R9X2</accession>
<proteinExistence type="predicted"/>
<dbReference type="Proteomes" id="UP001057402">
    <property type="component" value="Chromosome 4"/>
</dbReference>
<sequence>MKEEVEMEVEVTGIEEAKRVVGRLLEKEIPKTLHLRSKWSLIATQLALLRSNLDSVDPLSPNLNLLGLPSIAATLSHTLTLSHSFQSPSLPHGKLLSQSLLHSALSSLRLHVSDSLLLLDSGLLSPNSPSPSPDRDAVLTLIARLQIGIPPSRSFAMDSLLRLLHDQPKNVLLVISQGIIPVLLTLLDNSPSDDMKDKILAAISRISAFDSGKHALDAEGLPLLNHLLRAVEAGSGFAQIEACAALQALTLSRENSRAIAARGGISSLLEICATGMSSIQASATRVLSNLAAFPEVKAKFVDESGISVLFAVLSCGTAAAREDTIRCLCNLVRDDDILKLELVQGRVIPRLKNYWESVPSDASLQAAAEFLSELASCQPIGEAILADGFFEKLMSLLSSEVSGVRTAAAVAIHKLSRCMKSTEETGIGGGCIPALIGMLDGKSMAEREAAAMALSSLVVNKGNRRAFCRDSRGGVARTVRLLDPSRGEKLDRRYPVSVLASLVNNKKWRRLMVTEGACAYLEKLGRMDVEGARKLYETILPRGKVWGILPHQGQS</sequence>
<reference evidence="2" key="1">
    <citation type="journal article" date="2023" name="Front. Plant Sci.">
        <title>Chromosomal-level genome assembly of Melastoma candidum provides insights into trichome evolution.</title>
        <authorList>
            <person name="Zhong Y."/>
            <person name="Wu W."/>
            <person name="Sun C."/>
            <person name="Zou P."/>
            <person name="Liu Y."/>
            <person name="Dai S."/>
            <person name="Zhou R."/>
        </authorList>
    </citation>
    <scope>NUCLEOTIDE SEQUENCE [LARGE SCALE GENOMIC DNA]</scope>
</reference>
<keyword evidence="2" id="KW-1185">Reference proteome</keyword>
<evidence type="ECO:0000313" key="1">
    <source>
        <dbReference type="EMBL" id="KAI4374616.1"/>
    </source>
</evidence>
<organism evidence="1 2">
    <name type="scientific">Melastoma candidum</name>
    <dbReference type="NCBI Taxonomy" id="119954"/>
    <lineage>
        <taxon>Eukaryota</taxon>
        <taxon>Viridiplantae</taxon>
        <taxon>Streptophyta</taxon>
        <taxon>Embryophyta</taxon>
        <taxon>Tracheophyta</taxon>
        <taxon>Spermatophyta</taxon>
        <taxon>Magnoliopsida</taxon>
        <taxon>eudicotyledons</taxon>
        <taxon>Gunneridae</taxon>
        <taxon>Pentapetalae</taxon>
        <taxon>rosids</taxon>
        <taxon>malvids</taxon>
        <taxon>Myrtales</taxon>
        <taxon>Melastomataceae</taxon>
        <taxon>Melastomatoideae</taxon>
        <taxon>Melastomateae</taxon>
        <taxon>Melastoma</taxon>
    </lineage>
</organism>
<name>A0ACB9R9X2_9MYRT</name>
<protein>
    <submittedName>
        <fullName evidence="1">Uncharacterized protein</fullName>
    </submittedName>
</protein>
<dbReference type="EMBL" id="CM042883">
    <property type="protein sequence ID" value="KAI4374616.1"/>
    <property type="molecule type" value="Genomic_DNA"/>
</dbReference>
<evidence type="ECO:0000313" key="2">
    <source>
        <dbReference type="Proteomes" id="UP001057402"/>
    </source>
</evidence>
<gene>
    <name evidence="1" type="ORF">MLD38_012593</name>
</gene>
<comment type="caution">
    <text evidence="1">The sequence shown here is derived from an EMBL/GenBank/DDBJ whole genome shotgun (WGS) entry which is preliminary data.</text>
</comment>